<dbReference type="InterPro" id="IPR036249">
    <property type="entry name" value="Thioredoxin-like_sf"/>
</dbReference>
<dbReference type="EMBL" id="UGYW01000002">
    <property type="protein sequence ID" value="SUJ07774.1"/>
    <property type="molecule type" value="Genomic_DNA"/>
</dbReference>
<dbReference type="InterPro" id="IPR013740">
    <property type="entry name" value="Redoxin"/>
</dbReference>
<dbReference type="RefSeq" id="WP_115169877.1">
    <property type="nucleotide sequence ID" value="NZ_UGYW01000002.1"/>
</dbReference>
<dbReference type="PANTHER" id="PTHR43640:SF1">
    <property type="entry name" value="THIOREDOXIN-DEPENDENT PEROXIREDOXIN"/>
    <property type="match status" value="1"/>
</dbReference>
<evidence type="ECO:0000313" key="3">
    <source>
        <dbReference type="Proteomes" id="UP000254893"/>
    </source>
</evidence>
<dbReference type="PROSITE" id="PS51352">
    <property type="entry name" value="THIOREDOXIN_2"/>
    <property type="match status" value="1"/>
</dbReference>
<protein>
    <submittedName>
        <fullName evidence="2">Thiol-disulfide oxidoreductase</fullName>
    </submittedName>
</protein>
<proteinExistence type="predicted"/>
<sequence length="194" mass="22337">MNINVGRYIILAVILLTRQSWTSAQLSLDYSSISAVKTLQGKDYDFLNLKNKPHVFIFYSSDCPLSQKYTLTISNIYNKYTDKINFVGVFPGKEHSSEEYQNFKDKYNINYMLIKDEKLNLTSHLKATVTPEVFLIDKSGKIIYHGAIDDWAIKLGKTKQQPTINYLENAIESLLNNKNVQSDYIKPIGCYIEQ</sequence>
<dbReference type="Gene3D" id="3.40.30.10">
    <property type="entry name" value="Glutaredoxin"/>
    <property type="match status" value="1"/>
</dbReference>
<dbReference type="AlphaFoldDB" id="A0A380BVB7"/>
<dbReference type="InterPro" id="IPR013766">
    <property type="entry name" value="Thioredoxin_domain"/>
</dbReference>
<accession>A0A380BVB7</accession>
<name>A0A380BVB7_SPHSI</name>
<evidence type="ECO:0000259" key="1">
    <source>
        <dbReference type="PROSITE" id="PS51352"/>
    </source>
</evidence>
<dbReference type="GO" id="GO:0016491">
    <property type="term" value="F:oxidoreductase activity"/>
    <property type="evidence" value="ECO:0007669"/>
    <property type="project" value="InterPro"/>
</dbReference>
<dbReference type="InterPro" id="IPR047262">
    <property type="entry name" value="PRX-like1"/>
</dbReference>
<feature type="domain" description="Thioredoxin" evidence="1">
    <location>
        <begin position="24"/>
        <end position="176"/>
    </location>
</feature>
<reference evidence="2 3" key="1">
    <citation type="submission" date="2018-06" db="EMBL/GenBank/DDBJ databases">
        <authorList>
            <consortium name="Pathogen Informatics"/>
            <person name="Doyle S."/>
        </authorList>
    </citation>
    <scope>NUCLEOTIDE SEQUENCE [LARGE SCALE GENOMIC DNA]</scope>
    <source>
        <strain evidence="2 3">NCTC11388</strain>
    </source>
</reference>
<dbReference type="Proteomes" id="UP000254893">
    <property type="component" value="Unassembled WGS sequence"/>
</dbReference>
<dbReference type="SUPFAM" id="SSF52833">
    <property type="entry name" value="Thioredoxin-like"/>
    <property type="match status" value="1"/>
</dbReference>
<evidence type="ECO:0000313" key="2">
    <source>
        <dbReference type="EMBL" id="SUJ07774.1"/>
    </source>
</evidence>
<dbReference type="Pfam" id="PF08534">
    <property type="entry name" value="Redoxin"/>
    <property type="match status" value="1"/>
</dbReference>
<organism evidence="2 3">
    <name type="scientific">Sphingobacterium spiritivorum</name>
    <name type="common">Flavobacterium spiritivorum</name>
    <dbReference type="NCBI Taxonomy" id="258"/>
    <lineage>
        <taxon>Bacteria</taxon>
        <taxon>Pseudomonadati</taxon>
        <taxon>Bacteroidota</taxon>
        <taxon>Sphingobacteriia</taxon>
        <taxon>Sphingobacteriales</taxon>
        <taxon>Sphingobacteriaceae</taxon>
        <taxon>Sphingobacterium</taxon>
    </lineage>
</organism>
<dbReference type="PANTHER" id="PTHR43640">
    <property type="entry name" value="OS07G0260300 PROTEIN"/>
    <property type="match status" value="1"/>
</dbReference>
<gene>
    <name evidence="2" type="ORF">NCTC11388_01818</name>
</gene>